<dbReference type="Gene3D" id="1.25.40.10">
    <property type="entry name" value="Tetratricopeptide repeat domain"/>
    <property type="match status" value="1"/>
</dbReference>
<accession>A0A1L7XI54</accession>
<dbReference type="SUPFAM" id="SSF48452">
    <property type="entry name" value="TPR-like"/>
    <property type="match status" value="1"/>
</dbReference>
<evidence type="ECO:0000313" key="6">
    <source>
        <dbReference type="EMBL" id="CZR64729.1"/>
    </source>
</evidence>
<organism evidence="6 7">
    <name type="scientific">Phialocephala subalpina</name>
    <dbReference type="NCBI Taxonomy" id="576137"/>
    <lineage>
        <taxon>Eukaryota</taxon>
        <taxon>Fungi</taxon>
        <taxon>Dikarya</taxon>
        <taxon>Ascomycota</taxon>
        <taxon>Pezizomycotina</taxon>
        <taxon>Leotiomycetes</taxon>
        <taxon>Helotiales</taxon>
        <taxon>Mollisiaceae</taxon>
        <taxon>Phialocephala</taxon>
        <taxon>Phialocephala fortinii species complex</taxon>
    </lineage>
</organism>
<dbReference type="PROSITE" id="PS50005">
    <property type="entry name" value="TPR"/>
    <property type="match status" value="1"/>
</dbReference>
<feature type="region of interest" description="Disordered" evidence="3">
    <location>
        <begin position="1044"/>
        <end position="1065"/>
    </location>
</feature>
<feature type="repeat" description="TPR" evidence="2">
    <location>
        <begin position="924"/>
        <end position="957"/>
    </location>
</feature>
<dbReference type="InterPro" id="IPR056125">
    <property type="entry name" value="DUF7708"/>
</dbReference>
<keyword evidence="2" id="KW-0802">TPR repeat</keyword>
<evidence type="ECO:0000256" key="3">
    <source>
        <dbReference type="SAM" id="MobiDB-lite"/>
    </source>
</evidence>
<dbReference type="InterPro" id="IPR011990">
    <property type="entry name" value="TPR-like_helical_dom_sf"/>
</dbReference>
<sequence>MTTSIMACRTNIEDQSSVQLQEQAIEKAREALSRLPKGNVIFEQCIRDQRSVIDIVASVVQHVDIFHRKRSARILRKFHDNTRWLENISGVIDVVTQTQAGIGCPLWAPIKFVLLVSNNQIAVVEQASNLVLVMSEHLPRLEIYGRLQSDPVLQTALLNVFTDVVTFSVKVYHYFRRSLPVRLVKAILRPSGDEFGEALGSLKRHSNIADSTAVAIELERASKFREDAKIKDQQNQRLQCRNLLQPVDTERILEEHTRTRLHGTCNWILTNSTFLGWKNNISQSNNDRILCVSGGPGCGKTVLFSSLVEHLKDQETVLFFPFQGNNESRRDIGCLVRSLLWQSLRFADERGLKIVRDLVLAGSLTNSGLWQAFKDVMALSSAPAFCIIDGVDECDDSIQVLLDHILDFLDSGTKFRVAFFGQALRLTPVIGVAAWNIKIDSTLVQHDIDIYIKSRINQSEVLNSSQLEDSIFKNVQEGSGCVFLWAKLILEDLCNSATAGDIIKRLSHLPRGLEQAYQHILSRLINRLDPHQLLLAKSLLSLVVASFRPLTVLEIQHAYACGYNHGPSHEHNLLLQPKNQILNVLDGLVTIVNGHVQLVHFSILGFLTRPREEWPCRDDEDSLHFRLSLEESHRFLGSICVDYLGSSDYNIPMSEIESRYPFWKYATRYAFNHMYRSGQASSPLLSKIGDFVNSKQFGPWLEYLAMLTLEDNSFFLLDSELTRIASWLKTAGFNKKRLEKIIFQRIRQELGERGKNFGEEDPRTEQCQLFLDYLELIGFADETPHVESTSSTRICSSALPSSLPTILSNFDNIAALSLPRQLHLIVRLSSHLKKLKDLPDVLEMLFRLFLGKASLLPVAVVLAISSFYEAVGKPDNALSLYAIALKRVEAKEIPPKYTIIALEHYLHVQVGLEKLLGLEHLDTLQTLSEIGYCYFQLANYQLALESFQQALIGRKKILGLEHLDTLVTLNDIGCCYFRSASYQIALEFQQQALLALEFYQQALAGREKLLGLEHPKTLQTLMTFEDELDAFDDDKRDEAFVDEELDEIPDEELSKGAADGNAPAR</sequence>
<feature type="domain" description="DUF7708" evidence="4">
    <location>
        <begin position="85"/>
        <end position="213"/>
    </location>
</feature>
<evidence type="ECO:0000256" key="1">
    <source>
        <dbReference type="ARBA" id="ARBA00022737"/>
    </source>
</evidence>
<evidence type="ECO:0000259" key="5">
    <source>
        <dbReference type="Pfam" id="PF24883"/>
    </source>
</evidence>
<protein>
    <recommendedName>
        <fullName evidence="8">NACHT domain-containing protein</fullName>
    </recommendedName>
</protein>
<dbReference type="InterPro" id="IPR027417">
    <property type="entry name" value="P-loop_NTPase"/>
</dbReference>
<keyword evidence="7" id="KW-1185">Reference proteome</keyword>
<gene>
    <name evidence="6" type="ORF">PAC_14628</name>
</gene>
<feature type="domain" description="Nephrocystin 3-like N-terminal" evidence="5">
    <location>
        <begin position="263"/>
        <end position="416"/>
    </location>
</feature>
<dbReference type="SUPFAM" id="SSF52540">
    <property type="entry name" value="P-loop containing nucleoside triphosphate hydrolases"/>
    <property type="match status" value="1"/>
</dbReference>
<proteinExistence type="predicted"/>
<dbReference type="Proteomes" id="UP000184330">
    <property type="component" value="Unassembled WGS sequence"/>
</dbReference>
<evidence type="ECO:0000259" key="4">
    <source>
        <dbReference type="Pfam" id="PF24809"/>
    </source>
</evidence>
<dbReference type="EMBL" id="FJOG01000027">
    <property type="protein sequence ID" value="CZR64729.1"/>
    <property type="molecule type" value="Genomic_DNA"/>
</dbReference>
<dbReference type="InterPro" id="IPR056884">
    <property type="entry name" value="NPHP3-like_N"/>
</dbReference>
<dbReference type="Gene3D" id="3.40.50.300">
    <property type="entry name" value="P-loop containing nucleotide triphosphate hydrolases"/>
    <property type="match status" value="1"/>
</dbReference>
<dbReference type="Pfam" id="PF24883">
    <property type="entry name" value="NPHP3_N"/>
    <property type="match status" value="1"/>
</dbReference>
<name>A0A1L7XI54_9HELO</name>
<reference evidence="6 7" key="1">
    <citation type="submission" date="2016-03" db="EMBL/GenBank/DDBJ databases">
        <authorList>
            <person name="Ploux O."/>
        </authorList>
    </citation>
    <scope>NUCLEOTIDE SEQUENCE [LARGE SCALE GENOMIC DNA]</scope>
    <source>
        <strain evidence="6 7">UAMH 11012</strain>
    </source>
</reference>
<dbReference type="Pfam" id="PF13374">
    <property type="entry name" value="TPR_10"/>
    <property type="match status" value="1"/>
</dbReference>
<evidence type="ECO:0000313" key="7">
    <source>
        <dbReference type="Proteomes" id="UP000184330"/>
    </source>
</evidence>
<dbReference type="Pfam" id="PF13424">
    <property type="entry name" value="TPR_12"/>
    <property type="match status" value="1"/>
</dbReference>
<dbReference type="OrthoDB" id="1658288at2759"/>
<dbReference type="AlphaFoldDB" id="A0A1L7XI54"/>
<dbReference type="Pfam" id="PF24809">
    <property type="entry name" value="DUF7708"/>
    <property type="match status" value="1"/>
</dbReference>
<dbReference type="InterPro" id="IPR019734">
    <property type="entry name" value="TPR_rpt"/>
</dbReference>
<dbReference type="PANTHER" id="PTHR10039">
    <property type="entry name" value="AMELOGENIN"/>
    <property type="match status" value="1"/>
</dbReference>
<dbReference type="PANTHER" id="PTHR10039:SF14">
    <property type="entry name" value="NACHT DOMAIN-CONTAINING PROTEIN"/>
    <property type="match status" value="1"/>
</dbReference>
<dbReference type="STRING" id="576137.A0A1L7XI54"/>
<evidence type="ECO:0000256" key="2">
    <source>
        <dbReference type="PROSITE-ProRule" id="PRU00339"/>
    </source>
</evidence>
<evidence type="ECO:0008006" key="8">
    <source>
        <dbReference type="Google" id="ProtNLM"/>
    </source>
</evidence>
<keyword evidence="1" id="KW-0677">Repeat</keyword>